<dbReference type="InterPro" id="IPR029044">
    <property type="entry name" value="Nucleotide-diphossugar_trans"/>
</dbReference>
<comment type="caution">
    <text evidence="17">The sequence shown here is derived from an EMBL/GenBank/DDBJ whole genome shotgun (WGS) entry which is preliminary data.</text>
</comment>
<dbReference type="CDD" id="cd02537">
    <property type="entry name" value="GT8_Glycogenin"/>
    <property type="match status" value="1"/>
</dbReference>
<name>A0A8K0H4E9_9ROSA</name>
<dbReference type="PANTHER" id="PTHR11183">
    <property type="entry name" value="GLYCOGENIN SUBFAMILY MEMBER"/>
    <property type="match status" value="1"/>
</dbReference>
<keyword evidence="7" id="KW-0479">Metal-binding</keyword>
<dbReference type="GO" id="GO:0071555">
    <property type="term" value="P:cell wall organization"/>
    <property type="evidence" value="ECO:0007669"/>
    <property type="project" value="UniProtKB-KW"/>
</dbReference>
<evidence type="ECO:0000256" key="12">
    <source>
        <dbReference type="ARBA" id="ARBA00023316"/>
    </source>
</evidence>
<dbReference type="EMBL" id="VOIH02000005">
    <property type="protein sequence ID" value="KAF3445557.1"/>
    <property type="molecule type" value="Genomic_DNA"/>
</dbReference>
<organism evidence="17 18">
    <name type="scientific">Rhamnella rubrinervis</name>
    <dbReference type="NCBI Taxonomy" id="2594499"/>
    <lineage>
        <taxon>Eukaryota</taxon>
        <taxon>Viridiplantae</taxon>
        <taxon>Streptophyta</taxon>
        <taxon>Embryophyta</taxon>
        <taxon>Tracheophyta</taxon>
        <taxon>Spermatophyta</taxon>
        <taxon>Magnoliopsida</taxon>
        <taxon>eudicotyledons</taxon>
        <taxon>Gunneridae</taxon>
        <taxon>Pentapetalae</taxon>
        <taxon>rosids</taxon>
        <taxon>fabids</taxon>
        <taxon>Rosales</taxon>
        <taxon>Rhamnaceae</taxon>
        <taxon>rhamnoid group</taxon>
        <taxon>Rhamneae</taxon>
        <taxon>Rhamnella</taxon>
    </lineage>
</organism>
<keyword evidence="2" id="KW-0963">Cytoplasm</keyword>
<dbReference type="Pfam" id="PF25498">
    <property type="entry name" value="DUF7912"/>
    <property type="match status" value="1"/>
</dbReference>
<evidence type="ECO:0000256" key="5">
    <source>
        <dbReference type="ARBA" id="ARBA00022679"/>
    </source>
</evidence>
<dbReference type="Pfam" id="PF01501">
    <property type="entry name" value="Glyco_transf_8"/>
    <property type="match status" value="1"/>
</dbReference>
<dbReference type="Gene3D" id="3.90.550.10">
    <property type="entry name" value="Spore Coat Polysaccharide Biosynthesis Protein SpsA, Chain A"/>
    <property type="match status" value="1"/>
</dbReference>
<keyword evidence="5" id="KW-0808">Transferase</keyword>
<dbReference type="InterPro" id="IPR003728">
    <property type="entry name" value="Ribosome_maturation_RimP"/>
</dbReference>
<evidence type="ECO:0000256" key="4">
    <source>
        <dbReference type="ARBA" id="ARBA00022676"/>
    </source>
</evidence>
<accession>A0A8K0H4E9</accession>
<feature type="transmembrane region" description="Helical" evidence="14">
    <location>
        <begin position="44"/>
        <end position="64"/>
    </location>
</feature>
<evidence type="ECO:0000313" key="18">
    <source>
        <dbReference type="Proteomes" id="UP000796880"/>
    </source>
</evidence>
<evidence type="ECO:0000259" key="15">
    <source>
        <dbReference type="Pfam" id="PF02576"/>
    </source>
</evidence>
<keyword evidence="12" id="KW-0961">Cell wall biogenesis/degradation</keyword>
<dbReference type="FunFam" id="3.90.550.10:FF:000018">
    <property type="entry name" value="Hexosyltransferase"/>
    <property type="match status" value="1"/>
</dbReference>
<dbReference type="InterPro" id="IPR057234">
    <property type="entry name" value="DUF7912"/>
</dbReference>
<keyword evidence="18" id="KW-1185">Reference proteome</keyword>
<evidence type="ECO:0000256" key="1">
    <source>
        <dbReference type="ARBA" id="ARBA00004323"/>
    </source>
</evidence>
<evidence type="ECO:0000256" key="11">
    <source>
        <dbReference type="ARBA" id="ARBA00023211"/>
    </source>
</evidence>
<dbReference type="GO" id="GO:0016757">
    <property type="term" value="F:glycosyltransferase activity"/>
    <property type="evidence" value="ECO:0007669"/>
    <property type="project" value="UniProtKB-KW"/>
</dbReference>
<evidence type="ECO:0000256" key="8">
    <source>
        <dbReference type="ARBA" id="ARBA00022968"/>
    </source>
</evidence>
<evidence type="ECO:0000256" key="3">
    <source>
        <dbReference type="ARBA" id="ARBA00022517"/>
    </source>
</evidence>
<dbReference type="Pfam" id="PF02576">
    <property type="entry name" value="RimP_N"/>
    <property type="match status" value="1"/>
</dbReference>
<feature type="domain" description="Ribosome maturation factor RimP N-terminal" evidence="15">
    <location>
        <begin position="694"/>
        <end position="750"/>
    </location>
</feature>
<evidence type="ECO:0000256" key="2">
    <source>
        <dbReference type="ARBA" id="ARBA00022490"/>
    </source>
</evidence>
<dbReference type="AlphaFoldDB" id="A0A8K0H4E9"/>
<reference evidence="17" key="1">
    <citation type="submission" date="2020-03" db="EMBL/GenBank/DDBJ databases">
        <title>A high-quality chromosome-level genome assembly of a woody plant with both climbing and erect habits, Rhamnella rubrinervis.</title>
        <authorList>
            <person name="Lu Z."/>
            <person name="Yang Y."/>
            <person name="Zhu X."/>
            <person name="Sun Y."/>
        </authorList>
    </citation>
    <scope>NUCLEOTIDE SEQUENCE</scope>
    <source>
        <strain evidence="17">BYM</strain>
        <tissue evidence="17">Leaf</tissue>
    </source>
</reference>
<protein>
    <recommendedName>
        <fullName evidence="19">Hexosyltransferase</fullName>
    </recommendedName>
</protein>
<evidence type="ECO:0000259" key="16">
    <source>
        <dbReference type="Pfam" id="PF25498"/>
    </source>
</evidence>
<evidence type="ECO:0000256" key="7">
    <source>
        <dbReference type="ARBA" id="ARBA00022723"/>
    </source>
</evidence>
<keyword evidence="4" id="KW-0328">Glycosyltransferase</keyword>
<keyword evidence="8" id="KW-0735">Signal-anchor</keyword>
<dbReference type="GO" id="GO:0042274">
    <property type="term" value="P:ribosomal small subunit biogenesis"/>
    <property type="evidence" value="ECO:0007669"/>
    <property type="project" value="InterPro"/>
</dbReference>
<comment type="subcellular location">
    <subcellularLocation>
        <location evidence="1">Golgi apparatus membrane</location>
        <topology evidence="1">Single-pass type II membrane protein</topology>
    </subcellularLocation>
</comment>
<proteinExistence type="inferred from homology"/>
<dbReference type="HAMAP" id="MF_01077">
    <property type="entry name" value="RimP"/>
    <property type="match status" value="1"/>
</dbReference>
<sequence length="845" mass="97921">MDLSCYSEDANKKRFQRNKVFKDIEKDLHSPVQDRKNYKPTLKLVLVIITLGTFVALFLSPAVYNTEHLSNSISRPTSLERWMRDGAPADLRYASFLDINWDQISYTFEKLTDKDTYQGVGLLNFNDSEIEQWKLLLPDAEHVVLHLDHVSYNITWESLYPEWIDEEEDFEFPTWSWSRDVARLHLQLEAARLASSAKGYHPVHVLLVTECLPVPNLFTCKDLIMREGDAWLYKPDLNTLRDKIQLPVGSCELAVPLKAKEHFYSERAHREAYATILHSAHMYVCGAIAAAQSIRMAGSTRDLVILVDESISNYHRGGLEAAGWIIHTIKRIRNPKAEPEAYNEWNYSKFRLWQLTDYDKIIFIDADLLILRNIDFLFEMPEISATGNNATLFNSGVMVVEPSNCTFQLLMDHINDIVSYNGGDQGYLNEIFTWWHRIPRHMNFLKHFWEGDEVEKKEMKTRLFGADPPILYVLHYLGNKPWLCFRDYDCNWNVDILQEFASDVAHRTWWKVHDAMPENLQKFCLLRSKQKAALEWDRRQAEKANYTDGHWKIKIKDKRLKKCFEDFCFWESMLWHWGLLSHPEFHVLHARNRRSESDPPLLRPNIVEEVSEDDEYDASFDDFADEGSMDDAGGYFEDENVTDDAELFVGDGGGGGGISLAGTWWDRKALEIAEEVSLSFDGELKIYAFKTLLNSVIQVRIEKFSNKSGSPSMEDIEAFSSTYRARLDEAEIAKLIPENISLEVSSPGVERVVRIPDDLERFKDRPMYVKYASEIAEADSCSESDGVFRLISFDMELRCCTWGVANVRINREKAGKGRPLSKKQREWRLSTPFDSLRLVRLHSEI</sequence>
<gene>
    <name evidence="17" type="ORF">FNV43_RR10733</name>
</gene>
<keyword evidence="11" id="KW-0464">Manganese</keyword>
<evidence type="ECO:0008006" key="19">
    <source>
        <dbReference type="Google" id="ProtNLM"/>
    </source>
</evidence>
<dbReference type="InterPro" id="IPR002495">
    <property type="entry name" value="Glyco_trans_8"/>
</dbReference>
<keyword evidence="9 14" id="KW-1133">Transmembrane helix</keyword>
<evidence type="ECO:0000256" key="9">
    <source>
        <dbReference type="ARBA" id="ARBA00022989"/>
    </source>
</evidence>
<feature type="domain" description="DUF7912" evidence="16">
    <location>
        <begin position="752"/>
        <end position="842"/>
    </location>
</feature>
<keyword evidence="3" id="KW-0690">Ribosome biogenesis</keyword>
<dbReference type="GO" id="GO:0046872">
    <property type="term" value="F:metal ion binding"/>
    <property type="evidence" value="ECO:0007669"/>
    <property type="project" value="UniProtKB-KW"/>
</dbReference>
<evidence type="ECO:0000256" key="13">
    <source>
        <dbReference type="ARBA" id="ARBA00038162"/>
    </source>
</evidence>
<evidence type="ECO:0000256" key="10">
    <source>
        <dbReference type="ARBA" id="ARBA00023136"/>
    </source>
</evidence>
<dbReference type="SUPFAM" id="SSF53448">
    <property type="entry name" value="Nucleotide-diphospho-sugar transferases"/>
    <property type="match status" value="1"/>
</dbReference>
<dbReference type="OrthoDB" id="2014201at2759"/>
<dbReference type="Proteomes" id="UP000796880">
    <property type="component" value="Unassembled WGS sequence"/>
</dbReference>
<dbReference type="InterPro" id="IPR035956">
    <property type="entry name" value="RimP_N_sf"/>
</dbReference>
<dbReference type="SUPFAM" id="SSF75420">
    <property type="entry name" value="YhbC-like, N-terminal domain"/>
    <property type="match status" value="1"/>
</dbReference>
<evidence type="ECO:0000256" key="14">
    <source>
        <dbReference type="SAM" id="Phobius"/>
    </source>
</evidence>
<comment type="similarity">
    <text evidence="13">Belongs to the glycosyltransferase 8 family. Glycogenin subfamily.</text>
</comment>
<evidence type="ECO:0000256" key="6">
    <source>
        <dbReference type="ARBA" id="ARBA00022692"/>
    </source>
</evidence>
<dbReference type="InterPro" id="IPR050587">
    <property type="entry name" value="GNT1/Glycosyltrans_8"/>
</dbReference>
<keyword evidence="6 14" id="KW-0812">Transmembrane</keyword>
<dbReference type="InterPro" id="IPR028989">
    <property type="entry name" value="RimP_N"/>
</dbReference>
<dbReference type="GO" id="GO:0000139">
    <property type="term" value="C:Golgi membrane"/>
    <property type="evidence" value="ECO:0007669"/>
    <property type="project" value="UniProtKB-SubCell"/>
</dbReference>
<evidence type="ECO:0000313" key="17">
    <source>
        <dbReference type="EMBL" id="KAF3445557.1"/>
    </source>
</evidence>
<keyword evidence="10 14" id="KW-0472">Membrane</keyword>